<dbReference type="Proteomes" id="UP000663846">
    <property type="component" value="Unassembled WGS sequence"/>
</dbReference>
<feature type="compositionally biased region" description="Basic and acidic residues" evidence="1">
    <location>
        <begin position="17"/>
        <end position="30"/>
    </location>
</feature>
<dbReference type="AlphaFoldDB" id="A0A8H3BC84"/>
<evidence type="ECO:0000256" key="1">
    <source>
        <dbReference type="SAM" id="MobiDB-lite"/>
    </source>
</evidence>
<reference evidence="2" key="1">
    <citation type="submission" date="2021-01" db="EMBL/GenBank/DDBJ databases">
        <authorList>
            <person name="Kaushik A."/>
        </authorList>
    </citation>
    <scope>NUCLEOTIDE SEQUENCE</scope>
    <source>
        <strain evidence="2">AG1-1C</strain>
    </source>
</reference>
<evidence type="ECO:0000313" key="2">
    <source>
        <dbReference type="EMBL" id="CAE6452348.1"/>
    </source>
</evidence>
<protein>
    <submittedName>
        <fullName evidence="2">Uncharacterized protein</fullName>
    </submittedName>
</protein>
<name>A0A8H3BC84_9AGAM</name>
<evidence type="ECO:0000313" key="3">
    <source>
        <dbReference type="Proteomes" id="UP000663846"/>
    </source>
</evidence>
<organism evidence="2 3">
    <name type="scientific">Rhizoctonia solani</name>
    <dbReference type="NCBI Taxonomy" id="456999"/>
    <lineage>
        <taxon>Eukaryota</taxon>
        <taxon>Fungi</taxon>
        <taxon>Dikarya</taxon>
        <taxon>Basidiomycota</taxon>
        <taxon>Agaricomycotina</taxon>
        <taxon>Agaricomycetes</taxon>
        <taxon>Cantharellales</taxon>
        <taxon>Ceratobasidiaceae</taxon>
        <taxon>Rhizoctonia</taxon>
    </lineage>
</organism>
<dbReference type="EMBL" id="CAJMWS010000575">
    <property type="protein sequence ID" value="CAE6452348.1"/>
    <property type="molecule type" value="Genomic_DNA"/>
</dbReference>
<feature type="compositionally biased region" description="Pro residues" evidence="1">
    <location>
        <begin position="33"/>
        <end position="45"/>
    </location>
</feature>
<accession>A0A8H3BC84</accession>
<feature type="compositionally biased region" description="Acidic residues" evidence="1">
    <location>
        <begin position="1"/>
        <end position="16"/>
    </location>
</feature>
<sequence length="67" mass="7662">MSDEIDDYSDMELDEEEWKRVEGAAERQDGPLEEPPNPLKEPPGPGDFEFGSEAYIANYRARLTWAT</sequence>
<comment type="caution">
    <text evidence="2">The sequence shown here is derived from an EMBL/GenBank/DDBJ whole genome shotgun (WGS) entry which is preliminary data.</text>
</comment>
<proteinExistence type="predicted"/>
<feature type="region of interest" description="Disordered" evidence="1">
    <location>
        <begin position="1"/>
        <end position="50"/>
    </location>
</feature>
<gene>
    <name evidence="2" type="ORF">RDB_LOCUS147516</name>
</gene>